<accession>A0A2A6BI21</accession>
<reference evidence="2" key="1">
    <citation type="journal article" date="2008" name="Nat. Genet.">
        <title>The Pristionchus pacificus genome provides a unique perspective on nematode lifestyle and parasitism.</title>
        <authorList>
            <person name="Dieterich C."/>
            <person name="Clifton S.W."/>
            <person name="Schuster L.N."/>
            <person name="Chinwalla A."/>
            <person name="Delehaunty K."/>
            <person name="Dinkelacker I."/>
            <person name="Fulton L."/>
            <person name="Fulton R."/>
            <person name="Godfrey J."/>
            <person name="Minx P."/>
            <person name="Mitreva M."/>
            <person name="Roeseler W."/>
            <person name="Tian H."/>
            <person name="Witte H."/>
            <person name="Yang S.P."/>
            <person name="Wilson R.K."/>
            <person name="Sommer R.J."/>
        </authorList>
    </citation>
    <scope>NUCLEOTIDE SEQUENCE [LARGE SCALE GENOMIC DNA]</scope>
    <source>
        <strain evidence="2">PS312</strain>
    </source>
</reference>
<organism evidence="1 2">
    <name type="scientific">Pristionchus pacificus</name>
    <name type="common">Parasitic nematode worm</name>
    <dbReference type="NCBI Taxonomy" id="54126"/>
    <lineage>
        <taxon>Eukaryota</taxon>
        <taxon>Metazoa</taxon>
        <taxon>Ecdysozoa</taxon>
        <taxon>Nematoda</taxon>
        <taxon>Chromadorea</taxon>
        <taxon>Rhabditida</taxon>
        <taxon>Rhabditina</taxon>
        <taxon>Diplogasteromorpha</taxon>
        <taxon>Diplogasteroidea</taxon>
        <taxon>Neodiplogasteridae</taxon>
        <taxon>Pristionchus</taxon>
    </lineage>
</organism>
<dbReference type="EnsemblMetazoa" id="PPA42891.1">
    <property type="protein sequence ID" value="PPA42891.1"/>
    <property type="gene ID" value="WBGene00281260"/>
</dbReference>
<keyword evidence="2" id="KW-1185">Reference proteome</keyword>
<gene>
    <name evidence="1" type="primary">WBGene00281260</name>
</gene>
<dbReference type="AlphaFoldDB" id="A0A2A6BI21"/>
<reference evidence="1" key="2">
    <citation type="submission" date="2022-06" db="UniProtKB">
        <authorList>
            <consortium name="EnsemblMetazoa"/>
        </authorList>
    </citation>
    <scope>IDENTIFICATION</scope>
    <source>
        <strain evidence="1">PS312</strain>
    </source>
</reference>
<evidence type="ECO:0000313" key="2">
    <source>
        <dbReference type="Proteomes" id="UP000005239"/>
    </source>
</evidence>
<sequence>MASGWRLLCQTVCGLEGLNTSWCYFPAASCFSGIVGLSLNTFLFLIISNEKITASIPCYRFCIGVSAMQNSFNCMLLIAGLWTHIFSEGFFLAIAYGPIKYAQPWIRDLVVSLAVAMVFSLWQFITAPCIAQYLVLCRKSMSDCKRIIVAYFLPAISIAISAPYFSLFIPYPEVRDKIRVIAAEVQHLGEDDIYEVYGIGMNADPENGFVPLAILAIPFSAFISFIITEANLNNLTLMLTFSLWTLPTVQALVYIKFLSRTIHAEHHHNLAAAAAVASFTDANHSAKRMAGDRRVSVISTNVDHAINVATVASDAVVHVI</sequence>
<evidence type="ECO:0000313" key="1">
    <source>
        <dbReference type="EnsemblMetazoa" id="PPA42891.1"/>
    </source>
</evidence>
<name>A0A2A6BI21_PRIPA</name>
<accession>A0A8R1V065</accession>
<protein>
    <submittedName>
        <fullName evidence="1">Uncharacterized protein</fullName>
    </submittedName>
</protein>
<dbReference type="Proteomes" id="UP000005239">
    <property type="component" value="Unassembled WGS sequence"/>
</dbReference>
<proteinExistence type="predicted"/>